<sequence length="92" mass="10215">MASLNPQTISRLFTLTEIETKITFYTDALEGATVRSYNKDSSQGSQRVESAEIDKIESLLQTYLRAKEILSGIGGVKIVSTNFTDRRRAGII</sequence>
<protein>
    <submittedName>
        <fullName evidence="1">Uncharacterized protein</fullName>
    </submittedName>
</protein>
<accession>A0A0F9HS05</accession>
<evidence type="ECO:0000313" key="1">
    <source>
        <dbReference type="EMBL" id="KKM17867.1"/>
    </source>
</evidence>
<proteinExistence type="predicted"/>
<name>A0A0F9HS05_9ZZZZ</name>
<comment type="caution">
    <text evidence="1">The sequence shown here is derived from an EMBL/GenBank/DDBJ whole genome shotgun (WGS) entry which is preliminary data.</text>
</comment>
<reference evidence="1" key="1">
    <citation type="journal article" date="2015" name="Nature">
        <title>Complex archaea that bridge the gap between prokaryotes and eukaryotes.</title>
        <authorList>
            <person name="Spang A."/>
            <person name="Saw J.H."/>
            <person name="Jorgensen S.L."/>
            <person name="Zaremba-Niedzwiedzka K."/>
            <person name="Martijn J."/>
            <person name="Lind A.E."/>
            <person name="van Eijk R."/>
            <person name="Schleper C."/>
            <person name="Guy L."/>
            <person name="Ettema T.J."/>
        </authorList>
    </citation>
    <scope>NUCLEOTIDE SEQUENCE</scope>
</reference>
<gene>
    <name evidence="1" type="ORF">LCGC14_1671470</name>
</gene>
<organism evidence="1">
    <name type="scientific">marine sediment metagenome</name>
    <dbReference type="NCBI Taxonomy" id="412755"/>
    <lineage>
        <taxon>unclassified sequences</taxon>
        <taxon>metagenomes</taxon>
        <taxon>ecological metagenomes</taxon>
    </lineage>
</organism>
<dbReference type="AlphaFoldDB" id="A0A0F9HS05"/>
<dbReference type="EMBL" id="LAZR01014353">
    <property type="protein sequence ID" value="KKM17867.1"/>
    <property type="molecule type" value="Genomic_DNA"/>
</dbReference>